<comment type="subcellular location">
    <subcellularLocation>
        <location evidence="2">Cell membrane</location>
        <topology evidence="2">Peripheral membrane protein</topology>
    </subcellularLocation>
    <subcellularLocation>
        <location evidence="3">Cytoplasm</location>
    </subcellularLocation>
    <subcellularLocation>
        <location evidence="1">Mitochondrion</location>
    </subcellularLocation>
</comment>
<dbReference type="InterPro" id="IPR006070">
    <property type="entry name" value="Sua5-like_dom"/>
</dbReference>
<evidence type="ECO:0000256" key="15">
    <source>
        <dbReference type="ARBA" id="ARBA00063146"/>
    </source>
</evidence>
<evidence type="ECO:0000256" key="1">
    <source>
        <dbReference type="ARBA" id="ARBA00004173"/>
    </source>
</evidence>
<evidence type="ECO:0000256" key="14">
    <source>
        <dbReference type="ARBA" id="ARBA00058524"/>
    </source>
</evidence>
<keyword evidence="12" id="KW-0472">Membrane</keyword>
<dbReference type="Proteomes" id="UP000271087">
    <property type="component" value="Unassembled WGS sequence"/>
</dbReference>
<evidence type="ECO:0000256" key="12">
    <source>
        <dbReference type="ARBA" id="ARBA00023136"/>
    </source>
</evidence>
<dbReference type="STRING" id="42157.A0A182EKR2"/>
<dbReference type="Pfam" id="PF01300">
    <property type="entry name" value="Sua5_yciO_yrdC"/>
    <property type="match status" value="1"/>
</dbReference>
<name>A0A182EKR2_ONCOC</name>
<evidence type="ECO:0000313" key="18">
    <source>
        <dbReference type="Proteomes" id="UP000271087"/>
    </source>
</evidence>
<dbReference type="FunFam" id="3.90.870.10:FF:000007">
    <property type="entry name" value="YrdC N6-threonylcarbamoyltransferase domain containing"/>
    <property type="match status" value="1"/>
</dbReference>
<dbReference type="OrthoDB" id="3648309at2759"/>
<evidence type="ECO:0000256" key="4">
    <source>
        <dbReference type="ARBA" id="ARBA00007663"/>
    </source>
</evidence>
<dbReference type="EMBL" id="UYRW01003777">
    <property type="protein sequence ID" value="VDM91537.1"/>
    <property type="molecule type" value="Genomic_DNA"/>
</dbReference>
<protein>
    <recommendedName>
        <fullName evidence="6">Threonylcarbamoyl-AMP synthase</fullName>
        <ecNumber evidence="5">2.7.7.87</ecNumber>
    </recommendedName>
</protein>
<keyword evidence="18" id="KW-1185">Reference proteome</keyword>
<dbReference type="EC" id="2.7.7.87" evidence="5"/>
<dbReference type="Gene3D" id="3.90.870.10">
    <property type="entry name" value="DHBP synthase"/>
    <property type="match status" value="1"/>
</dbReference>
<feature type="domain" description="YrdC-like" evidence="16">
    <location>
        <begin position="29"/>
        <end position="218"/>
    </location>
</feature>
<comment type="function">
    <text evidence="14">Cytoplasmic and mitochondrial threonylcarbamoyl-AMP synthase required for the formation of a threonylcarbamoyl group on adenosine at position 37 (t(6)A37) in tRNAs that read codons beginning with adenine. Catalyzes the conversion of L-threonine, HCO(3)(-)/CO(2) and ATP to give threonylcarbamoyl-AMP (TC-AMP) as the acyladenylate intermediate, with the release of diphosphate. Participates in t(6)A37 formation in cytoplasmic and mitochondrial tRNAs. May regulate the activity of some transporters.</text>
</comment>
<evidence type="ECO:0000256" key="6">
    <source>
        <dbReference type="ARBA" id="ARBA00015492"/>
    </source>
</evidence>
<evidence type="ECO:0000256" key="13">
    <source>
        <dbReference type="ARBA" id="ARBA00048366"/>
    </source>
</evidence>
<dbReference type="GO" id="GO:0006450">
    <property type="term" value="P:regulation of translational fidelity"/>
    <property type="evidence" value="ECO:0007669"/>
    <property type="project" value="TreeGrafter"/>
</dbReference>
<dbReference type="WBParaSite" id="nOo.2.0.1.t08700-RA">
    <property type="protein sequence ID" value="nOo.2.0.1.t08700-RA"/>
    <property type="gene ID" value="nOo.2.0.1.g08700"/>
</dbReference>
<keyword evidence="9" id="KW-0808">Transferase</keyword>
<evidence type="ECO:0000313" key="17">
    <source>
        <dbReference type="EMBL" id="VDM91537.1"/>
    </source>
</evidence>
<keyword evidence="7" id="KW-1003">Cell membrane</keyword>
<evidence type="ECO:0000313" key="19">
    <source>
        <dbReference type="WBParaSite" id="nOo.2.0.1.t08700-RA"/>
    </source>
</evidence>
<comment type="catalytic activity">
    <reaction evidence="13">
        <text>L-threonine + hydrogencarbonate + ATP = L-threonylcarbamoyladenylate + diphosphate + H2O</text>
        <dbReference type="Rhea" id="RHEA:36407"/>
        <dbReference type="ChEBI" id="CHEBI:15377"/>
        <dbReference type="ChEBI" id="CHEBI:17544"/>
        <dbReference type="ChEBI" id="CHEBI:30616"/>
        <dbReference type="ChEBI" id="CHEBI:33019"/>
        <dbReference type="ChEBI" id="CHEBI:57926"/>
        <dbReference type="ChEBI" id="CHEBI:73682"/>
        <dbReference type="EC" id="2.7.7.87"/>
    </reaction>
</comment>
<dbReference type="InterPro" id="IPR050156">
    <property type="entry name" value="TC-AMP_synthase_SUA5"/>
</dbReference>
<comment type="subunit">
    <text evidence="15">Interacts with RSC1A1.</text>
</comment>
<evidence type="ECO:0000256" key="9">
    <source>
        <dbReference type="ARBA" id="ARBA00022679"/>
    </source>
</evidence>
<keyword evidence="10" id="KW-0809">Transit peptide</keyword>
<proteinExistence type="inferred from homology"/>
<dbReference type="SUPFAM" id="SSF55821">
    <property type="entry name" value="YrdC/RibB"/>
    <property type="match status" value="1"/>
</dbReference>
<accession>A0A182EKR2</accession>
<reference evidence="19" key="1">
    <citation type="submission" date="2016-06" db="UniProtKB">
        <authorList>
            <consortium name="WormBaseParasite"/>
        </authorList>
    </citation>
    <scope>IDENTIFICATION</scope>
</reference>
<organism evidence="19">
    <name type="scientific">Onchocerca ochengi</name>
    <name type="common">Filarial nematode worm</name>
    <dbReference type="NCBI Taxonomy" id="42157"/>
    <lineage>
        <taxon>Eukaryota</taxon>
        <taxon>Metazoa</taxon>
        <taxon>Ecdysozoa</taxon>
        <taxon>Nematoda</taxon>
        <taxon>Chromadorea</taxon>
        <taxon>Rhabditida</taxon>
        <taxon>Spirurina</taxon>
        <taxon>Spiruromorpha</taxon>
        <taxon>Filarioidea</taxon>
        <taxon>Onchocercidae</taxon>
        <taxon>Onchocerca</taxon>
    </lineage>
</organism>
<dbReference type="GO" id="GO:0005739">
    <property type="term" value="C:mitochondrion"/>
    <property type="evidence" value="ECO:0007669"/>
    <property type="project" value="UniProtKB-SubCell"/>
</dbReference>
<dbReference type="GO" id="GO:0003725">
    <property type="term" value="F:double-stranded RNA binding"/>
    <property type="evidence" value="ECO:0007669"/>
    <property type="project" value="InterPro"/>
</dbReference>
<dbReference type="GO" id="GO:0005886">
    <property type="term" value="C:plasma membrane"/>
    <property type="evidence" value="ECO:0007669"/>
    <property type="project" value="UniProtKB-SubCell"/>
</dbReference>
<evidence type="ECO:0000256" key="7">
    <source>
        <dbReference type="ARBA" id="ARBA00022475"/>
    </source>
</evidence>
<keyword evidence="8" id="KW-0963">Cytoplasm</keyword>
<evidence type="ECO:0000256" key="5">
    <source>
        <dbReference type="ARBA" id="ARBA00012584"/>
    </source>
</evidence>
<dbReference type="PANTHER" id="PTHR17490">
    <property type="entry name" value="SUA5"/>
    <property type="match status" value="1"/>
</dbReference>
<evidence type="ECO:0000256" key="11">
    <source>
        <dbReference type="ARBA" id="ARBA00023128"/>
    </source>
</evidence>
<evidence type="ECO:0000259" key="16">
    <source>
        <dbReference type="PROSITE" id="PS51163"/>
    </source>
</evidence>
<sequence>MIDIIILSTMTEIANEMEKIIRLSESTYNMAIHRCLQILEAGGIVALPTDTLYGVVTLMSHSDKLYKLKRRNPLKPLGLFLSNVREVQRWCHQTIENNHLRRLLPGPVTLIFERSVLLPNTFNPEHGTVGIRIPDHDFVRSLITRLDDVPLAQTSANISNDQNNPVCIEDFKDLWSELDLIIDDGVLMCPNSKMNCKGSTVVSLSIPGTYSIIRDGCARTTTEEKLRDCGLIALSDGDCVT</sequence>
<dbReference type="AlphaFoldDB" id="A0A182EKR2"/>
<dbReference type="PROSITE" id="PS51163">
    <property type="entry name" value="YRDC"/>
    <property type="match status" value="1"/>
</dbReference>
<dbReference type="GO" id="GO:0000049">
    <property type="term" value="F:tRNA binding"/>
    <property type="evidence" value="ECO:0007669"/>
    <property type="project" value="TreeGrafter"/>
</dbReference>
<dbReference type="GO" id="GO:0061710">
    <property type="term" value="F:L-threonylcarbamoyladenylate synthase"/>
    <property type="evidence" value="ECO:0007669"/>
    <property type="project" value="UniProtKB-EC"/>
</dbReference>
<gene>
    <name evidence="17" type="ORF">NOO_LOCUS8700</name>
</gene>
<dbReference type="PANTHER" id="PTHR17490:SF10">
    <property type="entry name" value="THREONYLCARBAMOYL-AMP SYNTHASE"/>
    <property type="match status" value="1"/>
</dbReference>
<comment type="similarity">
    <text evidence="4">Belongs to the SUA5 family.</text>
</comment>
<evidence type="ECO:0000256" key="8">
    <source>
        <dbReference type="ARBA" id="ARBA00022490"/>
    </source>
</evidence>
<evidence type="ECO:0000256" key="2">
    <source>
        <dbReference type="ARBA" id="ARBA00004202"/>
    </source>
</evidence>
<dbReference type="InterPro" id="IPR017945">
    <property type="entry name" value="DHBP_synth_RibB-like_a/b_dom"/>
</dbReference>
<evidence type="ECO:0000256" key="3">
    <source>
        <dbReference type="ARBA" id="ARBA00004496"/>
    </source>
</evidence>
<reference evidence="17 18" key="2">
    <citation type="submission" date="2018-08" db="EMBL/GenBank/DDBJ databases">
        <authorList>
            <person name="Laetsch R D."/>
            <person name="Stevens L."/>
            <person name="Kumar S."/>
            <person name="Blaxter L. M."/>
        </authorList>
    </citation>
    <scope>NUCLEOTIDE SEQUENCE [LARGE SCALE GENOMIC DNA]</scope>
</reference>
<evidence type="ECO:0000256" key="10">
    <source>
        <dbReference type="ARBA" id="ARBA00022946"/>
    </source>
</evidence>
<keyword evidence="11" id="KW-0496">Mitochondrion</keyword>